<dbReference type="EMBL" id="JBEWLZ010000006">
    <property type="protein sequence ID" value="MET1490644.1"/>
    <property type="molecule type" value="Genomic_DNA"/>
</dbReference>
<comment type="caution">
    <text evidence="2">The sequence shown here is derived from an EMBL/GenBank/DDBJ whole genome shotgun (WGS) entry which is preliminary data.</text>
</comment>
<evidence type="ECO:0000313" key="2">
    <source>
        <dbReference type="EMBL" id="MET1490644.1"/>
    </source>
</evidence>
<keyword evidence="3" id="KW-1185">Reference proteome</keyword>
<dbReference type="SUPFAM" id="SSF51735">
    <property type="entry name" value="NAD(P)-binding Rossmann-fold domains"/>
    <property type="match status" value="1"/>
</dbReference>
<evidence type="ECO:0000259" key="1">
    <source>
        <dbReference type="SMART" id="SM00829"/>
    </source>
</evidence>
<dbReference type="RefSeq" id="WP_345927601.1">
    <property type="nucleotide sequence ID" value="NZ_JBDIVF010000004.1"/>
</dbReference>
<dbReference type="SUPFAM" id="SSF50129">
    <property type="entry name" value="GroES-like"/>
    <property type="match status" value="1"/>
</dbReference>
<organism evidence="2 3">
    <name type="scientific">Uliginosibacterium paludis</name>
    <dbReference type="NCBI Taxonomy" id="1615952"/>
    <lineage>
        <taxon>Bacteria</taxon>
        <taxon>Pseudomonadati</taxon>
        <taxon>Pseudomonadota</taxon>
        <taxon>Betaproteobacteria</taxon>
        <taxon>Rhodocyclales</taxon>
        <taxon>Zoogloeaceae</taxon>
        <taxon>Uliginosibacterium</taxon>
    </lineage>
</organism>
<dbReference type="Pfam" id="PF08240">
    <property type="entry name" value="ADH_N"/>
    <property type="match status" value="1"/>
</dbReference>
<dbReference type="Gene3D" id="3.90.180.10">
    <property type="entry name" value="Medium-chain alcohol dehydrogenases, catalytic domain"/>
    <property type="match status" value="1"/>
</dbReference>
<accession>A0ABV2CRV4</accession>
<protein>
    <submittedName>
        <fullName evidence="2">Alcohol dehydrogenase catalytic domain-containing protein</fullName>
    </submittedName>
</protein>
<proteinExistence type="predicted"/>
<sequence>MNGLRTLDGFVLPDRHRAWVWRTGNDPLALQQAEIPLSAPAAGEVLVRNEAVGLNPVDWKVLGMPGWQPDHVPGVDGAGRVVALGEGVPAGWLGQAVAYHQDLQRDGSFASFTRIRARGLIRRPPGLTATLASATPCPGLTAWQALEKLPPARGRRLLVSGAGGTVAHFLVQLARARGFEVHAMSHPRHAERLQGLGAIACHSGPRPPAALRFHAIIDCVGVSSARMLADSLLASGQLVCIQGRLPEWPCAPFGRALSLHEVALGALHHEGSDEAWAELIAAAEHILFANLADGRLAAPALREAGFDELPALLAGLRDGSLPGKTVLQLAPPPAS</sequence>
<dbReference type="Gene3D" id="3.40.50.720">
    <property type="entry name" value="NAD(P)-binding Rossmann-like Domain"/>
    <property type="match status" value="1"/>
</dbReference>
<dbReference type="InterPro" id="IPR020843">
    <property type="entry name" value="ER"/>
</dbReference>
<reference evidence="2 3" key="1">
    <citation type="submission" date="2024-07" db="EMBL/GenBank/DDBJ databases">
        <title>Uliginosibacterium paludis KCTC:42655.</title>
        <authorList>
            <person name="Kim M.K."/>
        </authorList>
    </citation>
    <scope>NUCLEOTIDE SEQUENCE [LARGE SCALE GENOMIC DNA]</scope>
    <source>
        <strain evidence="2 3">KCTC 42655</strain>
    </source>
</reference>
<dbReference type="Proteomes" id="UP001548590">
    <property type="component" value="Unassembled WGS sequence"/>
</dbReference>
<name>A0ABV2CRV4_9RHOO</name>
<dbReference type="InterPro" id="IPR052585">
    <property type="entry name" value="Lipid_raft_assoc_Zn_ADH"/>
</dbReference>
<dbReference type="InterPro" id="IPR011032">
    <property type="entry name" value="GroES-like_sf"/>
</dbReference>
<dbReference type="PANTHER" id="PTHR43482">
    <property type="entry name" value="PROTEIN AST1-RELATED"/>
    <property type="match status" value="1"/>
</dbReference>
<gene>
    <name evidence="2" type="ORF">ABVT11_12475</name>
</gene>
<evidence type="ECO:0000313" key="3">
    <source>
        <dbReference type="Proteomes" id="UP001548590"/>
    </source>
</evidence>
<dbReference type="SMART" id="SM00829">
    <property type="entry name" value="PKS_ER"/>
    <property type="match status" value="1"/>
</dbReference>
<feature type="domain" description="Enoyl reductase (ER)" evidence="1">
    <location>
        <begin position="24"/>
        <end position="327"/>
    </location>
</feature>
<dbReference type="InterPro" id="IPR036291">
    <property type="entry name" value="NAD(P)-bd_dom_sf"/>
</dbReference>
<dbReference type="PANTHER" id="PTHR43482:SF1">
    <property type="entry name" value="PROTEIN AST1-RELATED"/>
    <property type="match status" value="1"/>
</dbReference>
<dbReference type="InterPro" id="IPR013154">
    <property type="entry name" value="ADH-like_N"/>
</dbReference>